<protein>
    <submittedName>
        <fullName evidence="5">ATP/maltotriose-dependent transcriptional regulator MalT</fullName>
    </submittedName>
</protein>
<dbReference type="EMBL" id="PJNB01000001">
    <property type="protein sequence ID" value="PKW16964.1"/>
    <property type="molecule type" value="Genomic_DNA"/>
</dbReference>
<evidence type="ECO:0000256" key="1">
    <source>
        <dbReference type="ARBA" id="ARBA00023015"/>
    </source>
</evidence>
<dbReference type="CDD" id="cd06170">
    <property type="entry name" value="LuxR_C_like"/>
    <property type="match status" value="1"/>
</dbReference>
<keyword evidence="1" id="KW-0805">Transcription regulation</keyword>
<dbReference type="OrthoDB" id="8482304at2"/>
<dbReference type="SUPFAM" id="SSF46894">
    <property type="entry name" value="C-terminal effector domain of the bipartite response regulators"/>
    <property type="match status" value="1"/>
</dbReference>
<dbReference type="Gene3D" id="1.25.40.10">
    <property type="entry name" value="Tetratricopeptide repeat domain"/>
    <property type="match status" value="1"/>
</dbReference>
<keyword evidence="3" id="KW-0804">Transcription</keyword>
<comment type="caution">
    <text evidence="5">The sequence shown here is derived from an EMBL/GenBank/DDBJ whole genome shotgun (WGS) entry which is preliminary data.</text>
</comment>
<dbReference type="InterPro" id="IPR016032">
    <property type="entry name" value="Sig_transdc_resp-reg_C-effctor"/>
</dbReference>
<evidence type="ECO:0000256" key="3">
    <source>
        <dbReference type="ARBA" id="ARBA00023163"/>
    </source>
</evidence>
<reference evidence="5" key="1">
    <citation type="submission" date="2017-12" db="EMBL/GenBank/DDBJ databases">
        <title>Sequencing the genomes of 1000 Actinobacteria strains.</title>
        <authorList>
            <person name="Klenk H.-P."/>
        </authorList>
    </citation>
    <scope>NUCLEOTIDE SEQUENCE [LARGE SCALE GENOMIC DNA]</scope>
    <source>
        <strain evidence="5">DSM 44228</strain>
    </source>
</reference>
<dbReference type="PANTHER" id="PTHR44688:SF16">
    <property type="entry name" value="DNA-BINDING TRANSCRIPTIONAL ACTIVATOR DEVR_DOSR"/>
    <property type="match status" value="1"/>
</dbReference>
<dbReference type="PROSITE" id="PS50043">
    <property type="entry name" value="HTH_LUXR_2"/>
    <property type="match status" value="1"/>
</dbReference>
<dbReference type="SMART" id="SM00421">
    <property type="entry name" value="HTH_LUXR"/>
    <property type="match status" value="1"/>
</dbReference>
<dbReference type="RefSeq" id="WP_101376705.1">
    <property type="nucleotide sequence ID" value="NZ_CP061007.1"/>
</dbReference>
<dbReference type="STRING" id="994479.GCA_000194155_01558"/>
<evidence type="ECO:0000256" key="2">
    <source>
        <dbReference type="ARBA" id="ARBA00023125"/>
    </source>
</evidence>
<dbReference type="PRINTS" id="PR00038">
    <property type="entry name" value="HTHLUXR"/>
</dbReference>
<sequence length="841" mass="88886">MVDLFGRDESLCLLANAAAQARAGRGGLIMLRANPGLGMTALLDAHSATARGIGMRTHRIVVLPPSGCTELSTGLPEWTEPAVVVIDDLHRADDATLLALHELAEGLHDRSLLVVTGRHRGTSPARFERLDRMAVVHDLLPVEDDAVSAVLHDVTGGEPPESLLRLADEARGNPWLLTRLTDDDRASAVTAWATDLAGGDGALLRFAAILNEPASVDELAAVAERAPVDVLAGVARLAALGLVEEQAGLVRFRHPVVRHDVAATSVGLRGSAARTLAGRGAAPAAVAEQLAHTPMDAWTLAWLDAHADRLATQPTPAVVELLDRAVSWLPPGNSRLHPLRAALAEALMWSGRIDEALRAANTSLAAHPDPPIRHRLRAVLALSCIREMDPEGAATALDPERVHGALPGRLAAIDAAACLLAGDLEGTERAVEVAAPEAAHDPLIEVYLLNVRATGLFVFRNLAGALELLDQADALLDISVSDRGQWLMSRLLRAVVQDLRQDRTALQTVEEARPLARVFGAGLLAWLHTIAALASFNNGMWDRALDEIDAAMSLPDLYGMGGPLHGVASSILLNRGDLPGARVHVELAEQSVSRGAAVFYEQITVLSRAVVADAEGDAQRALELVRSLADGAVGVHHGHAVSTVGARIVRIAVAGGDHDLAARLLAQMRELCAGESAGERNALMYCQGLVDSDVDLLLTAAEGFAQNGSPISAASAAEDAARILAASGRPTDARAAYQTAIDRYAALTATGAIQRADAALRAYGVRRGATGPRRRPKHGWDSLTAAERRVAELVAQGLTNREVAERLVVSVRTVDSHVSRILAKLGYSSRVEIVLGFEQRG</sequence>
<gene>
    <name evidence="5" type="ORF">A8926_4877</name>
</gene>
<evidence type="ECO:0000313" key="5">
    <source>
        <dbReference type="EMBL" id="PKW16964.1"/>
    </source>
</evidence>
<proteinExistence type="predicted"/>
<keyword evidence="2" id="KW-0238">DNA-binding</keyword>
<dbReference type="GO" id="GO:0006355">
    <property type="term" value="P:regulation of DNA-templated transcription"/>
    <property type="evidence" value="ECO:0007669"/>
    <property type="project" value="InterPro"/>
</dbReference>
<name>A0A2N3Y204_SACSN</name>
<dbReference type="PANTHER" id="PTHR44688">
    <property type="entry name" value="DNA-BINDING TRANSCRIPTIONAL ACTIVATOR DEVR_DOSR"/>
    <property type="match status" value="1"/>
</dbReference>
<dbReference type="PROSITE" id="PS00622">
    <property type="entry name" value="HTH_LUXR_1"/>
    <property type="match status" value="1"/>
</dbReference>
<organism evidence="5 6">
    <name type="scientific">Saccharopolyspora spinosa</name>
    <dbReference type="NCBI Taxonomy" id="60894"/>
    <lineage>
        <taxon>Bacteria</taxon>
        <taxon>Bacillati</taxon>
        <taxon>Actinomycetota</taxon>
        <taxon>Actinomycetes</taxon>
        <taxon>Pseudonocardiales</taxon>
        <taxon>Pseudonocardiaceae</taxon>
        <taxon>Saccharopolyspora</taxon>
    </lineage>
</organism>
<dbReference type="Pfam" id="PF00196">
    <property type="entry name" value="GerE"/>
    <property type="match status" value="1"/>
</dbReference>
<dbReference type="SUPFAM" id="SSF52540">
    <property type="entry name" value="P-loop containing nucleoside triphosphate hydrolases"/>
    <property type="match status" value="1"/>
</dbReference>
<dbReference type="InterPro" id="IPR027417">
    <property type="entry name" value="P-loop_NTPase"/>
</dbReference>
<dbReference type="SUPFAM" id="SSF48452">
    <property type="entry name" value="TPR-like"/>
    <property type="match status" value="1"/>
</dbReference>
<dbReference type="Gene3D" id="1.10.10.10">
    <property type="entry name" value="Winged helix-like DNA-binding domain superfamily/Winged helix DNA-binding domain"/>
    <property type="match status" value="1"/>
</dbReference>
<accession>A0A2N3Y204</accession>
<dbReference type="InterPro" id="IPR011990">
    <property type="entry name" value="TPR-like_helical_dom_sf"/>
</dbReference>
<dbReference type="AlphaFoldDB" id="A0A2N3Y204"/>
<evidence type="ECO:0000313" key="6">
    <source>
        <dbReference type="Proteomes" id="UP000233786"/>
    </source>
</evidence>
<dbReference type="Proteomes" id="UP000233786">
    <property type="component" value="Unassembled WGS sequence"/>
</dbReference>
<dbReference type="GO" id="GO:0003677">
    <property type="term" value="F:DNA binding"/>
    <property type="evidence" value="ECO:0007669"/>
    <property type="project" value="UniProtKB-KW"/>
</dbReference>
<feature type="domain" description="HTH luxR-type" evidence="4">
    <location>
        <begin position="776"/>
        <end position="841"/>
    </location>
</feature>
<dbReference type="InterPro" id="IPR036388">
    <property type="entry name" value="WH-like_DNA-bd_sf"/>
</dbReference>
<keyword evidence="6" id="KW-1185">Reference proteome</keyword>
<evidence type="ECO:0000259" key="4">
    <source>
        <dbReference type="PROSITE" id="PS50043"/>
    </source>
</evidence>
<dbReference type="InterPro" id="IPR000792">
    <property type="entry name" value="Tscrpt_reg_LuxR_C"/>
</dbReference>